<reference evidence="2" key="1">
    <citation type="submission" date="2021-06" db="EMBL/GenBank/DDBJ databases">
        <authorList>
            <person name="Kallberg Y."/>
            <person name="Tangrot J."/>
            <person name="Rosling A."/>
        </authorList>
    </citation>
    <scope>NUCLEOTIDE SEQUENCE</scope>
    <source>
        <strain evidence="2">FL130A</strain>
    </source>
</reference>
<evidence type="ECO:0000313" key="2">
    <source>
        <dbReference type="EMBL" id="CAG8624810.1"/>
    </source>
</evidence>
<feature type="compositionally biased region" description="Polar residues" evidence="1">
    <location>
        <begin position="35"/>
        <end position="49"/>
    </location>
</feature>
<proteinExistence type="predicted"/>
<keyword evidence="3" id="KW-1185">Reference proteome</keyword>
<dbReference type="Proteomes" id="UP000789508">
    <property type="component" value="Unassembled WGS sequence"/>
</dbReference>
<comment type="caution">
    <text evidence="2">The sequence shown here is derived from an EMBL/GenBank/DDBJ whole genome shotgun (WGS) entry which is preliminary data.</text>
</comment>
<feature type="compositionally biased region" description="Acidic residues" evidence="1">
    <location>
        <begin position="121"/>
        <end position="140"/>
    </location>
</feature>
<name>A0A9N9D2S3_9GLOM</name>
<organism evidence="2 3">
    <name type="scientific">Ambispora leptoticha</name>
    <dbReference type="NCBI Taxonomy" id="144679"/>
    <lineage>
        <taxon>Eukaryota</taxon>
        <taxon>Fungi</taxon>
        <taxon>Fungi incertae sedis</taxon>
        <taxon>Mucoromycota</taxon>
        <taxon>Glomeromycotina</taxon>
        <taxon>Glomeromycetes</taxon>
        <taxon>Archaeosporales</taxon>
        <taxon>Ambisporaceae</taxon>
        <taxon>Ambispora</taxon>
    </lineage>
</organism>
<feature type="compositionally biased region" description="Polar residues" evidence="1">
    <location>
        <begin position="68"/>
        <end position="81"/>
    </location>
</feature>
<sequence length="166" mass="19053">MTQPYRIQEVVSEFSHKAYNNTGMARNRRGDKIPRTTTGETSMNSNEPASTVEEVTESSDSKKEKNNEQIQPENYTQNLESAPSPEVIELSDSEEQVQPENSNNSSSQNDTQNAIQHEAEPDYDNEEVLNYDNEEELDYDNIEPNIMEIQAEIREELFIRPDTFSN</sequence>
<accession>A0A9N9D2S3</accession>
<protein>
    <submittedName>
        <fullName evidence="2">966_t:CDS:1</fullName>
    </submittedName>
</protein>
<gene>
    <name evidence="2" type="ORF">ALEPTO_LOCUS9121</name>
</gene>
<dbReference type="AlphaFoldDB" id="A0A9N9D2S3"/>
<dbReference type="EMBL" id="CAJVPS010006389">
    <property type="protein sequence ID" value="CAG8624810.1"/>
    <property type="molecule type" value="Genomic_DNA"/>
</dbReference>
<evidence type="ECO:0000313" key="3">
    <source>
        <dbReference type="Proteomes" id="UP000789508"/>
    </source>
</evidence>
<evidence type="ECO:0000256" key="1">
    <source>
        <dbReference type="SAM" id="MobiDB-lite"/>
    </source>
</evidence>
<feature type="compositionally biased region" description="Low complexity" evidence="1">
    <location>
        <begin position="98"/>
        <end position="113"/>
    </location>
</feature>
<feature type="region of interest" description="Disordered" evidence="1">
    <location>
        <begin position="19"/>
        <end position="140"/>
    </location>
</feature>